<feature type="domain" description="GFO/IDH/MocA-like oxidoreductase" evidence="2">
    <location>
        <begin position="131"/>
        <end position="205"/>
    </location>
</feature>
<dbReference type="InterPro" id="IPR000683">
    <property type="entry name" value="Gfo/Idh/MocA-like_OxRdtase_N"/>
</dbReference>
<protein>
    <submittedName>
        <fullName evidence="3">Gfo/Idh/MocA family oxidoreductase</fullName>
    </submittedName>
</protein>
<evidence type="ECO:0000313" key="3">
    <source>
        <dbReference type="EMBL" id="MBK1811219.1"/>
    </source>
</evidence>
<dbReference type="InterPro" id="IPR055170">
    <property type="entry name" value="GFO_IDH_MocA-like_dom"/>
</dbReference>
<evidence type="ECO:0000259" key="2">
    <source>
        <dbReference type="Pfam" id="PF22725"/>
    </source>
</evidence>
<proteinExistence type="predicted"/>
<dbReference type="PANTHER" id="PTHR43377">
    <property type="entry name" value="BILIVERDIN REDUCTASE A"/>
    <property type="match status" value="1"/>
</dbReference>
<evidence type="ECO:0000313" key="4">
    <source>
        <dbReference type="Proteomes" id="UP000596739"/>
    </source>
</evidence>
<dbReference type="InterPro" id="IPR051450">
    <property type="entry name" value="Gfo/Idh/MocA_Oxidoreductases"/>
</dbReference>
<dbReference type="Gene3D" id="3.40.50.720">
    <property type="entry name" value="NAD(P)-binding Rossmann-like Domain"/>
    <property type="match status" value="1"/>
</dbReference>
<name>A0ABS1EPF2_9CLOT</name>
<gene>
    <name evidence="3" type="ORF">JHL18_11310</name>
</gene>
<accession>A0ABS1EPF2</accession>
<dbReference type="Pfam" id="PF01408">
    <property type="entry name" value="GFO_IDH_MocA"/>
    <property type="match status" value="1"/>
</dbReference>
<dbReference type="Pfam" id="PF22725">
    <property type="entry name" value="GFO_IDH_MocA_C3"/>
    <property type="match status" value="1"/>
</dbReference>
<comment type="caution">
    <text evidence="3">The sequence shown here is derived from an EMBL/GenBank/DDBJ whole genome shotgun (WGS) entry which is preliminary data.</text>
</comment>
<dbReference type="Proteomes" id="UP000596739">
    <property type="component" value="Unassembled WGS sequence"/>
</dbReference>
<dbReference type="EMBL" id="JAENHN010000034">
    <property type="protein sequence ID" value="MBK1811219.1"/>
    <property type="molecule type" value="Genomic_DNA"/>
</dbReference>
<organism evidence="3 4">
    <name type="scientific">Clostridium yunnanense</name>
    <dbReference type="NCBI Taxonomy" id="2800325"/>
    <lineage>
        <taxon>Bacteria</taxon>
        <taxon>Bacillati</taxon>
        <taxon>Bacillota</taxon>
        <taxon>Clostridia</taxon>
        <taxon>Eubacteriales</taxon>
        <taxon>Clostridiaceae</taxon>
        <taxon>Clostridium</taxon>
    </lineage>
</organism>
<keyword evidence="4" id="KW-1185">Reference proteome</keyword>
<dbReference type="PANTHER" id="PTHR43377:SF1">
    <property type="entry name" value="BILIVERDIN REDUCTASE A"/>
    <property type="match status" value="1"/>
</dbReference>
<evidence type="ECO:0000259" key="1">
    <source>
        <dbReference type="Pfam" id="PF01408"/>
    </source>
</evidence>
<dbReference type="SUPFAM" id="SSF55347">
    <property type="entry name" value="Glyceraldehyde-3-phosphate dehydrogenase-like, C-terminal domain"/>
    <property type="match status" value="1"/>
</dbReference>
<sequence>MYKVAIIGAGNIAGIHAESYKYISNTELVAVVDIDLEKAEKMAFEYDLHAYESFDKMVNSEKVDIIDICLPSYLHKEYVIKALKHEFNVICEKPIALNSMDAVEILNEKKKSKCKFMVAHCLRFANEYNFLKKCLENNTYGKLNHIKMFRHVSMPKEMEKSWIFDVNKSGGIVMDLHIHDVDMLNFLLGEPVDYNRYVSERFVDSIYEYDDVIATAEASWRPQEKFGFKAGYDAVFEGASISCTNGEIEIITDKNCHIEKIDDLYGETVEEYIKMYCDEIKYFIECIENDKETSVCTAEDSYISLQMVLN</sequence>
<dbReference type="SUPFAM" id="SSF51735">
    <property type="entry name" value="NAD(P)-binding Rossmann-fold domains"/>
    <property type="match status" value="1"/>
</dbReference>
<dbReference type="InterPro" id="IPR036291">
    <property type="entry name" value="NAD(P)-bd_dom_sf"/>
</dbReference>
<dbReference type="Gene3D" id="3.30.360.10">
    <property type="entry name" value="Dihydrodipicolinate Reductase, domain 2"/>
    <property type="match status" value="1"/>
</dbReference>
<feature type="domain" description="Gfo/Idh/MocA-like oxidoreductase N-terminal" evidence="1">
    <location>
        <begin position="3"/>
        <end position="120"/>
    </location>
</feature>
<reference evidence="4" key="1">
    <citation type="submission" date="2021-01" db="EMBL/GenBank/DDBJ databases">
        <title>Genome public.</title>
        <authorList>
            <person name="Liu C."/>
            <person name="Sun Q."/>
        </authorList>
    </citation>
    <scope>NUCLEOTIDE SEQUENCE [LARGE SCALE GENOMIC DNA]</scope>
    <source>
        <strain evidence="4">YIM B02505</strain>
    </source>
</reference>